<dbReference type="PROSITE" id="PS50893">
    <property type="entry name" value="ABC_TRANSPORTER_2"/>
    <property type="match status" value="2"/>
</dbReference>
<feature type="transmembrane region" description="Helical" evidence="10">
    <location>
        <begin position="1021"/>
        <end position="1041"/>
    </location>
</feature>
<evidence type="ECO:0000256" key="9">
    <source>
        <dbReference type="ARBA" id="ARBA00023136"/>
    </source>
</evidence>
<evidence type="ECO:0000256" key="8">
    <source>
        <dbReference type="ARBA" id="ARBA00022989"/>
    </source>
</evidence>
<evidence type="ECO:0000256" key="5">
    <source>
        <dbReference type="ARBA" id="ARBA00022737"/>
    </source>
</evidence>
<keyword evidence="4 10" id="KW-0812">Transmembrane</keyword>
<keyword evidence="8 10" id="KW-1133">Transmembrane helix</keyword>
<dbReference type="InterPro" id="IPR003439">
    <property type="entry name" value="ABC_transporter-like_ATP-bd"/>
</dbReference>
<dbReference type="VEuPathDB" id="FungiDB:BON22_1198"/>
<dbReference type="PhylomeDB" id="A0A061B0B6"/>
<evidence type="ECO:0000256" key="2">
    <source>
        <dbReference type="ARBA" id="ARBA00009726"/>
    </source>
</evidence>
<dbReference type="Pfam" id="PF00005">
    <property type="entry name" value="ABC_tran"/>
    <property type="match status" value="2"/>
</dbReference>
<dbReference type="GO" id="GO:0016887">
    <property type="term" value="F:ATP hydrolysis activity"/>
    <property type="evidence" value="ECO:0007669"/>
    <property type="project" value="InterPro"/>
</dbReference>
<proteinExistence type="inferred from homology"/>
<feature type="domain" description="ABC transporter" evidence="11">
    <location>
        <begin position="1116"/>
        <end position="1352"/>
    </location>
</feature>
<keyword evidence="7" id="KW-0067">ATP-binding</keyword>
<evidence type="ECO:0000256" key="3">
    <source>
        <dbReference type="ARBA" id="ARBA00022448"/>
    </source>
</evidence>
<dbReference type="Gene3D" id="1.20.1560.10">
    <property type="entry name" value="ABC transporter type 1, transmembrane domain"/>
    <property type="match status" value="2"/>
</dbReference>
<dbReference type="CDD" id="cd18606">
    <property type="entry name" value="ABC_6TM_YOR1_D2_like"/>
    <property type="match status" value="1"/>
</dbReference>
<dbReference type="OrthoDB" id="6500128at2759"/>
<dbReference type="InterPro" id="IPR036640">
    <property type="entry name" value="ABC1_TM_sf"/>
</dbReference>
<dbReference type="FunFam" id="3.40.50.300:FF:000565">
    <property type="entry name" value="ABC bile acid transporter"/>
    <property type="match status" value="1"/>
</dbReference>
<feature type="transmembrane region" description="Helical" evidence="10">
    <location>
        <begin position="156"/>
        <end position="176"/>
    </location>
</feature>
<feature type="domain" description="ABC transmembrane type-1" evidence="12">
    <location>
        <begin position="154"/>
        <end position="438"/>
    </location>
</feature>
<evidence type="ECO:0000256" key="6">
    <source>
        <dbReference type="ARBA" id="ARBA00022741"/>
    </source>
</evidence>
<evidence type="ECO:0000256" key="1">
    <source>
        <dbReference type="ARBA" id="ARBA00004141"/>
    </source>
</evidence>
<evidence type="ECO:0000259" key="12">
    <source>
        <dbReference type="PROSITE" id="PS50929"/>
    </source>
</evidence>
<gene>
    <name evidence="13" type="ORF">CYFA0S_06e00650g</name>
</gene>
<dbReference type="PANTHER" id="PTHR24223:SF456">
    <property type="entry name" value="MULTIDRUG RESISTANCE-ASSOCIATED PROTEIN LETHAL(2)03659"/>
    <property type="match status" value="1"/>
</dbReference>
<dbReference type="GO" id="GO:0000329">
    <property type="term" value="C:fungal-type vacuole membrane"/>
    <property type="evidence" value="ECO:0007669"/>
    <property type="project" value="UniProtKB-ARBA"/>
</dbReference>
<keyword evidence="3" id="KW-0813">Transport</keyword>
<dbReference type="SMART" id="SM00382">
    <property type="entry name" value="AAA"/>
    <property type="match status" value="2"/>
</dbReference>
<dbReference type="GO" id="GO:0005524">
    <property type="term" value="F:ATP binding"/>
    <property type="evidence" value="ECO:0007669"/>
    <property type="project" value="UniProtKB-KW"/>
</dbReference>
<keyword evidence="5" id="KW-0677">Repeat</keyword>
<dbReference type="Pfam" id="PF00664">
    <property type="entry name" value="ABC_membrane"/>
    <property type="match status" value="2"/>
</dbReference>
<feature type="transmembrane region" description="Helical" evidence="10">
    <location>
        <begin position="925"/>
        <end position="956"/>
    </location>
</feature>
<dbReference type="FunFam" id="1.20.1560.10:FF:000013">
    <property type="entry name" value="ABC transporter C family member 2"/>
    <property type="match status" value="1"/>
</dbReference>
<dbReference type="EMBL" id="LK052891">
    <property type="protein sequence ID" value="CDR41046.1"/>
    <property type="molecule type" value="Genomic_DNA"/>
</dbReference>
<organism evidence="13">
    <name type="scientific">Cyberlindnera fabianii</name>
    <name type="common">Yeast</name>
    <name type="synonym">Hansenula fabianii</name>
    <dbReference type="NCBI Taxonomy" id="36022"/>
    <lineage>
        <taxon>Eukaryota</taxon>
        <taxon>Fungi</taxon>
        <taxon>Dikarya</taxon>
        <taxon>Ascomycota</taxon>
        <taxon>Saccharomycotina</taxon>
        <taxon>Saccharomycetes</taxon>
        <taxon>Phaffomycetales</taxon>
        <taxon>Phaffomycetaceae</taxon>
        <taxon>Cyberlindnera</taxon>
    </lineage>
</organism>
<comment type="subcellular location">
    <subcellularLocation>
        <location evidence="1">Membrane</location>
        <topology evidence="1">Multi-pass membrane protein</topology>
    </subcellularLocation>
</comment>
<feature type="domain" description="ABC transmembrane type-1" evidence="12">
    <location>
        <begin position="802"/>
        <end position="1079"/>
    </location>
</feature>
<protein>
    <submittedName>
        <fullName evidence="13">CYFA0S06e00650g1_1</fullName>
    </submittedName>
</protein>
<feature type="transmembrane region" description="Helical" evidence="10">
    <location>
        <begin position="273"/>
        <end position="292"/>
    </location>
</feature>
<feature type="transmembrane region" description="Helical" evidence="10">
    <location>
        <begin position="72"/>
        <end position="90"/>
    </location>
</feature>
<evidence type="ECO:0000256" key="7">
    <source>
        <dbReference type="ARBA" id="ARBA00022840"/>
    </source>
</evidence>
<feature type="transmembrane region" description="Helical" evidence="10">
    <location>
        <begin position="376"/>
        <end position="403"/>
    </location>
</feature>
<dbReference type="CDD" id="cd03244">
    <property type="entry name" value="ABCC_MRP_domain2"/>
    <property type="match status" value="1"/>
</dbReference>
<evidence type="ECO:0000256" key="4">
    <source>
        <dbReference type="ARBA" id="ARBA00022692"/>
    </source>
</evidence>
<dbReference type="Gene3D" id="3.40.50.300">
    <property type="entry name" value="P-loop containing nucleotide triphosphate hydrolases"/>
    <property type="match status" value="2"/>
</dbReference>
<dbReference type="InterPro" id="IPR017871">
    <property type="entry name" value="ABC_transporter-like_CS"/>
</dbReference>
<feature type="transmembrane region" description="Helical" evidence="10">
    <location>
        <begin position="196"/>
        <end position="212"/>
    </location>
</feature>
<dbReference type="SUPFAM" id="SSF52540">
    <property type="entry name" value="P-loop containing nucleoside triphosphate hydrolases"/>
    <property type="match status" value="2"/>
</dbReference>
<sequence>MEYDDMSSDGGSTRQGSILSKGHDSELEAQVQGDLAPPLQQRLFTRFIRNKNVPSIPLDSERTTLPMNTTNIFSRIFLTWLIPLMNVGYMRTITQQDMWKLGDDISTNHKYDAYKKHLDAIIKKAKTNDPDSDDWPKNALYFAVIRTFKRELTWSVLLKAIDSIFTVLVSLLMKYLIISIQDYSEQGGDSAIRRGIGWSFGVSLFLAVSIITRQHAFLLANNVGGQIRAVLTKALLDKSMVLAPDAKHEFPSSTVLSYLGVDVARIQEGVRLICFYPAAPVAVAIAIALLIINLRASALAGIAVFFLTTIGVVFPVQLFSKYRGMANKFTDKRASIMRQILQSMKIIKFYGWEDAYEKLGTSVRAEEMVWVNKIQFAFSMMFSTVISTISFTTLCAILVAYGANGMGQAAAVFSSLTLFEALTSELSTAAYALPQTIDGAKSATRILKFLQSKEIQEQHPSRDVVSRNALKGDALKLDNASFGWLEFEDVEEPAPIPKQTTLQKLLRKKPQTPPPIKTTTSHTKTIIKPVTLSIKSGEFIVVTGLTGSGKSTFLGGLSGLVDSIEGSMTIAGSLLHCSDPMVLSATIKENILFGSQYDSVRYHNTLRVCALVDDLKILPAGDMTEVGERGVTLSGGQKARVNLARAVYADWDIGVFDDVISAVDANVGKIIIDQCMLGWLKDKTRVLATHNLAVIPKADRIIFVNMDGTVDIGTFEELHCRNEEFVSLMEHKKDAVERPRDWAEDFIDPVEEPPAPSKKTDLAKLGALVQDEERALNSIPLSLYYNFFVAGLDGWRVMILPLAAISLVLSTFTGIFANVWLAFWIEQHFGNKVSSTGYILGYVFFNVTYTLTMGAFFFALGYLVARSSMVINLKALHSVLHTPMSFLDSTPIGRVLNRFTKDVNTVDNEVTENVKVGFYHLAQTFGILILATVYIPWFAISIPFLVIIFAVIAHYYQTTNREVKRLESIQQSKVLNNFNEVMNGLTTICAYKSSSRFIEKNDTLLDSVMEVVFVNNCLNKWNALAVGLMSAGVTLLVTLLSSGRVFGLNPSSVALLTTYMIQFSELVSHLMIMITNIENSMNSVERIMHYATGLDQEASYKTDDAPLADWPSKGEIKFKKASLRYRDGLPLILKNLSFEIGEFEKIGICGRTGAGKSSLMTALFRISELESGSIEIDGVDISKIGLFNLRSKMSIIPQDPVLFKGTIRHNLDPFDEKTDDELWDALERADLSSRDGEKDSKFHLDAVVEDEGGNYSLGERQLIALTRALVRHSKILVMDEATSSVDYETDALVQKTIAREFKDCTILCIAHRLKTILKYDRVLVMEKGELEEFGAPYHLFNKGGRFREMCASAGITEADFI</sequence>
<evidence type="ECO:0000313" key="13">
    <source>
        <dbReference type="EMBL" id="CDR41046.1"/>
    </source>
</evidence>
<dbReference type="GO" id="GO:0005886">
    <property type="term" value="C:plasma membrane"/>
    <property type="evidence" value="ECO:0007669"/>
    <property type="project" value="TreeGrafter"/>
</dbReference>
<comment type="similarity">
    <text evidence="2">Belongs to the ABC transporter superfamily. ABCC family. Conjugate transporter (TC 3.A.1.208) subfamily.</text>
</comment>
<feature type="domain" description="ABC transporter" evidence="11">
    <location>
        <begin position="500"/>
        <end position="731"/>
    </location>
</feature>
<keyword evidence="6" id="KW-0547">Nucleotide-binding</keyword>
<dbReference type="InterPro" id="IPR050173">
    <property type="entry name" value="ABC_transporter_C-like"/>
</dbReference>
<feature type="transmembrane region" description="Helical" evidence="10">
    <location>
        <begin position="837"/>
        <end position="864"/>
    </location>
</feature>
<accession>A0A061B0B6</accession>
<evidence type="ECO:0000256" key="10">
    <source>
        <dbReference type="SAM" id="Phobius"/>
    </source>
</evidence>
<dbReference type="PANTHER" id="PTHR24223">
    <property type="entry name" value="ATP-BINDING CASSETTE SUB-FAMILY C"/>
    <property type="match status" value="1"/>
</dbReference>
<dbReference type="CDD" id="cd03250">
    <property type="entry name" value="ABCC_MRP_domain1"/>
    <property type="match status" value="1"/>
</dbReference>
<keyword evidence="9 10" id="KW-0472">Membrane</keyword>
<evidence type="ECO:0000259" key="11">
    <source>
        <dbReference type="PROSITE" id="PS50893"/>
    </source>
</evidence>
<reference evidence="13" key="1">
    <citation type="journal article" date="2014" name="Genome Announc.">
        <title>Genome sequence of the yeast Cyberlindnera fabianii (Hansenula fabianii).</title>
        <authorList>
            <person name="Freel K.C."/>
            <person name="Sarilar V."/>
            <person name="Neuveglise C."/>
            <person name="Devillers H."/>
            <person name="Friedrich A."/>
            <person name="Schacherer J."/>
        </authorList>
    </citation>
    <scope>NUCLEOTIDE SEQUENCE</scope>
    <source>
        <strain evidence="13">YJS4271</strain>
    </source>
</reference>
<dbReference type="FunFam" id="3.40.50.300:FF:000973">
    <property type="entry name" value="Multidrug resistance-associated protein 4"/>
    <property type="match status" value="1"/>
</dbReference>
<dbReference type="GO" id="GO:0008559">
    <property type="term" value="F:ABC-type xenobiotic transporter activity"/>
    <property type="evidence" value="ECO:0007669"/>
    <property type="project" value="TreeGrafter"/>
</dbReference>
<dbReference type="PROSITE" id="PS50929">
    <property type="entry name" value="ABC_TM1F"/>
    <property type="match status" value="2"/>
</dbReference>
<name>A0A061B0B6_CYBFA</name>
<feature type="transmembrane region" description="Helical" evidence="10">
    <location>
        <begin position="298"/>
        <end position="319"/>
    </location>
</feature>
<dbReference type="CDD" id="cd18597">
    <property type="entry name" value="ABC_6TM_YOR1_D1_like"/>
    <property type="match status" value="1"/>
</dbReference>
<feature type="transmembrane region" description="Helical" evidence="10">
    <location>
        <begin position="802"/>
        <end position="825"/>
    </location>
</feature>
<dbReference type="SUPFAM" id="SSF90123">
    <property type="entry name" value="ABC transporter transmembrane region"/>
    <property type="match status" value="2"/>
</dbReference>
<dbReference type="InterPro" id="IPR011527">
    <property type="entry name" value="ABC1_TM_dom"/>
</dbReference>
<dbReference type="InterPro" id="IPR003593">
    <property type="entry name" value="AAA+_ATPase"/>
</dbReference>
<dbReference type="InterPro" id="IPR027417">
    <property type="entry name" value="P-loop_NTPase"/>
</dbReference>
<dbReference type="PROSITE" id="PS00211">
    <property type="entry name" value="ABC_TRANSPORTER_1"/>
    <property type="match status" value="1"/>
</dbReference>